<comment type="caution">
    <text evidence="4">The sequence shown here is derived from an EMBL/GenBank/DDBJ whole genome shotgun (WGS) entry which is preliminary data.</text>
</comment>
<name>H3NIU2_9LACT</name>
<dbReference type="CDD" id="cd04301">
    <property type="entry name" value="NAT_SF"/>
    <property type="match status" value="1"/>
</dbReference>
<dbReference type="PANTHER" id="PTHR43877">
    <property type="entry name" value="AMINOALKYLPHOSPHONATE N-ACETYLTRANSFERASE-RELATED-RELATED"/>
    <property type="match status" value="1"/>
</dbReference>
<dbReference type="EMBL" id="AGEG01000009">
    <property type="protein sequence ID" value="EHR37220.1"/>
    <property type="molecule type" value="Genomic_DNA"/>
</dbReference>
<evidence type="ECO:0000256" key="1">
    <source>
        <dbReference type="ARBA" id="ARBA00022679"/>
    </source>
</evidence>
<evidence type="ECO:0000259" key="3">
    <source>
        <dbReference type="PROSITE" id="PS51186"/>
    </source>
</evidence>
<dbReference type="STRING" id="883113.HMPREF9708_00781"/>
<dbReference type="Pfam" id="PF00583">
    <property type="entry name" value="Acetyltransf_1"/>
    <property type="match status" value="1"/>
</dbReference>
<feature type="domain" description="N-acetyltransferase" evidence="3">
    <location>
        <begin position="37"/>
        <end position="186"/>
    </location>
</feature>
<dbReference type="HOGENOM" id="CLU_013985_23_3_9"/>
<evidence type="ECO:0000256" key="2">
    <source>
        <dbReference type="ARBA" id="ARBA00023315"/>
    </source>
</evidence>
<keyword evidence="1 4" id="KW-0808">Transferase</keyword>
<gene>
    <name evidence="4" type="ORF">HMPREF9708_00781</name>
</gene>
<dbReference type="eggNOG" id="COG0456">
    <property type="taxonomic scope" value="Bacteria"/>
</dbReference>
<dbReference type="GO" id="GO:0016747">
    <property type="term" value="F:acyltransferase activity, transferring groups other than amino-acyl groups"/>
    <property type="evidence" value="ECO:0007669"/>
    <property type="project" value="InterPro"/>
</dbReference>
<dbReference type="PATRIC" id="fig|883113.3.peg.779"/>
<dbReference type="SUPFAM" id="SSF55729">
    <property type="entry name" value="Acyl-CoA N-acyltransferases (Nat)"/>
    <property type="match status" value="1"/>
</dbReference>
<reference evidence="4 5" key="1">
    <citation type="submission" date="2012-01" db="EMBL/GenBank/DDBJ databases">
        <title>The Genome Sequence of Facklamia languida CCUG 37842.</title>
        <authorList>
            <consortium name="The Broad Institute Genome Sequencing Platform"/>
            <person name="Earl A."/>
            <person name="Ward D."/>
            <person name="Feldgarden M."/>
            <person name="Gevers D."/>
            <person name="Huys G."/>
            <person name="Young S.K."/>
            <person name="Zeng Q."/>
            <person name="Gargeya S."/>
            <person name="Fitzgerald M."/>
            <person name="Haas B."/>
            <person name="Abouelleil A."/>
            <person name="Alvarado L."/>
            <person name="Arachchi H.M."/>
            <person name="Berlin A."/>
            <person name="Chapman S.B."/>
            <person name="Gearin G."/>
            <person name="Goldberg J."/>
            <person name="Griggs A."/>
            <person name="Gujja S."/>
            <person name="Hansen M."/>
            <person name="Heiman D."/>
            <person name="Howarth C."/>
            <person name="Larimer J."/>
            <person name="Lui A."/>
            <person name="MacDonald P.J.P."/>
            <person name="McCowen C."/>
            <person name="Montmayeur A."/>
            <person name="Murphy C."/>
            <person name="Neiman D."/>
            <person name="Pearson M."/>
            <person name="Priest M."/>
            <person name="Roberts A."/>
            <person name="Saif S."/>
            <person name="Shea T."/>
            <person name="Sisk P."/>
            <person name="Stolte C."/>
            <person name="Sykes S."/>
            <person name="Wortman J."/>
            <person name="Nusbaum C."/>
            <person name="Birren B."/>
        </authorList>
    </citation>
    <scope>NUCLEOTIDE SEQUENCE [LARGE SCALE GENOMIC DNA]</scope>
    <source>
        <strain evidence="4 5">CCUG 37842</strain>
    </source>
</reference>
<dbReference type="RefSeq" id="WP_006308808.1">
    <property type="nucleotide sequence ID" value="NZ_JH601133.1"/>
</dbReference>
<dbReference type="InterPro" id="IPR016181">
    <property type="entry name" value="Acyl_CoA_acyltransferase"/>
</dbReference>
<organism evidence="4 5">
    <name type="scientific">Facklamia languida CCUG 37842</name>
    <dbReference type="NCBI Taxonomy" id="883113"/>
    <lineage>
        <taxon>Bacteria</taxon>
        <taxon>Bacillati</taxon>
        <taxon>Bacillota</taxon>
        <taxon>Bacilli</taxon>
        <taxon>Lactobacillales</taxon>
        <taxon>Aerococcaceae</taxon>
        <taxon>Facklamia</taxon>
    </lineage>
</organism>
<dbReference type="Gene3D" id="3.40.630.30">
    <property type="match status" value="1"/>
</dbReference>
<evidence type="ECO:0000313" key="5">
    <source>
        <dbReference type="Proteomes" id="UP000006190"/>
    </source>
</evidence>
<dbReference type="PROSITE" id="PS51186">
    <property type="entry name" value="GNAT"/>
    <property type="match status" value="1"/>
</dbReference>
<sequence length="192" mass="22062">MKPICHKSFHSVNHRAMNQLACWLANYPALEGFGGSISPRIAVFDDLVEMVALEERGYQGYVAWSLEDFQRDWRLNRHGVYIVLEASKVGPIIGMVTGRFIEGCSHISHLVIDPAWQGQGLGAYLLEVWLRASQVLGKKAVELEVRESNCRAQRLYYRFGFKQVARKEFYYEESGETALLLRCSLREWPFSE</sequence>
<dbReference type="AlphaFoldDB" id="H3NIU2"/>
<keyword evidence="2" id="KW-0012">Acyltransferase</keyword>
<keyword evidence="5" id="KW-1185">Reference proteome</keyword>
<proteinExistence type="predicted"/>
<dbReference type="PANTHER" id="PTHR43877:SF2">
    <property type="entry name" value="AMINOALKYLPHOSPHONATE N-ACETYLTRANSFERASE-RELATED"/>
    <property type="match status" value="1"/>
</dbReference>
<evidence type="ECO:0000313" key="4">
    <source>
        <dbReference type="EMBL" id="EHR37220.1"/>
    </source>
</evidence>
<dbReference type="InterPro" id="IPR050832">
    <property type="entry name" value="Bact_Acetyltransf"/>
</dbReference>
<accession>H3NIU2</accession>
<dbReference type="Proteomes" id="UP000006190">
    <property type="component" value="Unassembled WGS sequence"/>
</dbReference>
<dbReference type="InterPro" id="IPR000182">
    <property type="entry name" value="GNAT_dom"/>
</dbReference>
<protein>
    <submittedName>
        <fullName evidence="4">Ribosomal-protein-alanine acetyltransferase</fullName>
    </submittedName>
</protein>